<sequence length="89" mass="9675">MHFLGEQSGNKLKALDDAAGMIGKRGATEIGCLLHFSGHRGPADCNRLSGNECSKHCSYGICECFCAAELSHHPRSFLCCYRAWAALKD</sequence>
<reference evidence="1" key="1">
    <citation type="journal article" date="2023" name="G3 (Bethesda)">
        <title>Whole genome assemblies of Zophobas morio and Tenebrio molitor.</title>
        <authorList>
            <person name="Kaur S."/>
            <person name="Stinson S.A."/>
            <person name="diCenzo G.C."/>
        </authorList>
    </citation>
    <scope>NUCLEOTIDE SEQUENCE</scope>
    <source>
        <strain evidence="1">QUZm001</strain>
    </source>
</reference>
<evidence type="ECO:0000313" key="2">
    <source>
        <dbReference type="Proteomes" id="UP001168821"/>
    </source>
</evidence>
<name>A0AA38I2F9_9CUCU</name>
<gene>
    <name evidence="1" type="ORF">Zmor_019707</name>
</gene>
<proteinExistence type="predicted"/>
<organism evidence="1 2">
    <name type="scientific">Zophobas morio</name>
    <dbReference type="NCBI Taxonomy" id="2755281"/>
    <lineage>
        <taxon>Eukaryota</taxon>
        <taxon>Metazoa</taxon>
        <taxon>Ecdysozoa</taxon>
        <taxon>Arthropoda</taxon>
        <taxon>Hexapoda</taxon>
        <taxon>Insecta</taxon>
        <taxon>Pterygota</taxon>
        <taxon>Neoptera</taxon>
        <taxon>Endopterygota</taxon>
        <taxon>Coleoptera</taxon>
        <taxon>Polyphaga</taxon>
        <taxon>Cucujiformia</taxon>
        <taxon>Tenebrionidae</taxon>
        <taxon>Zophobas</taxon>
    </lineage>
</organism>
<keyword evidence="2" id="KW-1185">Reference proteome</keyword>
<accession>A0AA38I2F9</accession>
<dbReference type="EMBL" id="JALNTZ010000006">
    <property type="protein sequence ID" value="KAJ3647854.1"/>
    <property type="molecule type" value="Genomic_DNA"/>
</dbReference>
<dbReference type="AlphaFoldDB" id="A0AA38I2F9"/>
<protein>
    <submittedName>
        <fullName evidence="1">Uncharacterized protein</fullName>
    </submittedName>
</protein>
<evidence type="ECO:0000313" key="1">
    <source>
        <dbReference type="EMBL" id="KAJ3647854.1"/>
    </source>
</evidence>
<comment type="caution">
    <text evidence="1">The sequence shown here is derived from an EMBL/GenBank/DDBJ whole genome shotgun (WGS) entry which is preliminary data.</text>
</comment>
<dbReference type="Proteomes" id="UP001168821">
    <property type="component" value="Unassembled WGS sequence"/>
</dbReference>